<dbReference type="PRINTS" id="PR02045">
    <property type="entry name" value="F138DOMAIN"/>
</dbReference>
<protein>
    <submittedName>
        <fullName evidence="1">cDNA FLJ33669 fis, clone BRAMY2028740</fullName>
    </submittedName>
</protein>
<sequence>MFYGNSDLMGSKLVHISRNYFIFSRQSFTLVGQAGVQWRDLGSPQPLLPGFKRFSCLSLPSSWDYRHTPPHPANFFVFLLETGFLHVGQAGLELPTSGDPPTSASQSDDFIFIFNCINLHLDNDFVKGVCCVQNLRYWLRVKYIIFIICWV</sequence>
<evidence type="ECO:0000313" key="1">
    <source>
        <dbReference type="EMBL" id="BAC03563.1"/>
    </source>
</evidence>
<accession>Q8N287</accession>
<dbReference type="AlphaFoldDB" id="Q8N287"/>
<dbReference type="EMBL" id="AK090988">
    <property type="protein sequence ID" value="BAC03563.1"/>
    <property type="molecule type" value="mRNA"/>
</dbReference>
<name>Q8N287_HUMAN</name>
<organism evidence="1">
    <name type="scientific">Homo sapiens</name>
    <name type="common">Human</name>
    <dbReference type="NCBI Taxonomy" id="9606"/>
    <lineage>
        <taxon>Eukaryota</taxon>
        <taxon>Metazoa</taxon>
        <taxon>Chordata</taxon>
        <taxon>Craniata</taxon>
        <taxon>Vertebrata</taxon>
        <taxon>Euteleostomi</taxon>
        <taxon>Mammalia</taxon>
        <taxon>Eutheria</taxon>
        <taxon>Euarchontoglires</taxon>
        <taxon>Primates</taxon>
        <taxon>Haplorrhini</taxon>
        <taxon>Catarrhini</taxon>
        <taxon>Hominidae</taxon>
        <taxon>Homo</taxon>
    </lineage>
</organism>
<dbReference type="PANTHER" id="PTHR46254:SF3">
    <property type="entry name" value="SECRETED PROTEIN"/>
    <property type="match status" value="1"/>
</dbReference>
<reference evidence="1" key="1">
    <citation type="journal article" date="2004" name="Nat. Genet.">
        <title>Complete sequencing and characterization of 21,243 full-length human cDNAs.</title>
        <authorList>
            <person name="Ota T."/>
            <person name="Suzuki Y."/>
            <person name="Nishikawa T."/>
            <person name="Otsuki T."/>
            <person name="Sugiyama T."/>
            <person name="Irie R."/>
            <person name="Wakamatsu A."/>
            <person name="Hayashi K."/>
            <person name="Sato H."/>
            <person name="Nagai K."/>
            <person name="Kimura K."/>
            <person name="Makita H."/>
            <person name="Sekine M."/>
            <person name="Obayashi M."/>
            <person name="Nishi T."/>
            <person name="Shibahara T."/>
            <person name="Tanaka T."/>
            <person name="Ishii S."/>
            <person name="Yamamoto J."/>
            <person name="Saito K."/>
            <person name="Kawai Y."/>
            <person name="Isono Y."/>
            <person name="Nakamura Y."/>
            <person name="Nagahari K."/>
            <person name="Murakami K."/>
            <person name="Yasuda T."/>
            <person name="Iwayanagi T."/>
            <person name="Wagatsuma M."/>
            <person name="Shiratori A."/>
            <person name="Sudo H."/>
            <person name="Hosoiri T."/>
            <person name="Kaku Y."/>
            <person name="Kodaira H."/>
            <person name="Kondo H."/>
            <person name="Sugawara M."/>
            <person name="Takahashi M."/>
            <person name="Kanda K."/>
            <person name="Yokoi T."/>
            <person name="Furuya T."/>
            <person name="Kikkawa E."/>
            <person name="Omura Y."/>
            <person name="Abe K."/>
            <person name="Kamihara K."/>
            <person name="Katsuta N."/>
            <person name="Sato K."/>
            <person name="Tanikawa M."/>
            <person name="Yamazaki M."/>
            <person name="Ninomiya K."/>
            <person name="Ishibashi T."/>
            <person name="Yamashita H."/>
            <person name="Murakawa K."/>
            <person name="Fujimori K."/>
            <person name="Tanai H."/>
            <person name="Kimata M."/>
            <person name="Watanabe M."/>
            <person name="Hiraoka S."/>
            <person name="Chiba Y."/>
            <person name="Ishida S."/>
            <person name="Ono Y."/>
            <person name="Takiguchi S."/>
            <person name="Watanabe S."/>
            <person name="Yosida M."/>
            <person name="Hotuta T."/>
            <person name="Kusano J."/>
            <person name="Kanehori K."/>
            <person name="Takahashi-Fujii A."/>
            <person name="Hara H."/>
            <person name="Tanase T."/>
            <person name="Nomura Y."/>
            <person name="Togiya S."/>
            <person name="Komai F."/>
            <person name="Hara R."/>
            <person name="Takeuchi K."/>
            <person name="Arita M."/>
            <person name="Imose N."/>
            <person name="Musashino K."/>
            <person name="Yuuki H."/>
            <person name="Oshima A."/>
            <person name="Sasaki N."/>
            <person name="Aotsuka S."/>
            <person name="Yoshikawa Y."/>
            <person name="Matsunawa H."/>
            <person name="Ichihara T."/>
            <person name="Shiohata N."/>
            <person name="Sano S."/>
            <person name="Moriya S."/>
            <person name="Momiyama H."/>
            <person name="Satoh N."/>
            <person name="Takami S."/>
            <person name="Terashima Y."/>
            <person name="Suzuki O."/>
            <person name="Nakagawa S."/>
            <person name="Senoh A."/>
            <person name="Mizoguchi H."/>
            <person name="Goto Y."/>
            <person name="Shimizu F."/>
            <person name="Wakebe H."/>
            <person name="Hishigaki H."/>
            <person name="Watanabe T."/>
            <person name="Sugiyama A."/>
            <person name="Takemoto M."/>
            <person name="Kawakami B."/>
            <person name="Yamazaki M."/>
            <person name="Watanabe K."/>
            <person name="Kumagai A."/>
            <person name="Itakura S."/>
            <person name="Fukuzumi Y."/>
            <person name="Fujimori Y."/>
            <person name="Komiyama M."/>
            <person name="Tashiro H."/>
            <person name="Tanigami A."/>
            <person name="Fujiwara T."/>
            <person name="Ono T."/>
            <person name="Yamada K."/>
            <person name="Fujii Y."/>
            <person name="Ozaki K."/>
            <person name="Hirao M."/>
            <person name="Ohmori Y."/>
            <person name="Kawabata A."/>
            <person name="Hikiji T."/>
            <person name="Kobatake N."/>
            <person name="Inagaki H."/>
            <person name="Ikema Y."/>
            <person name="Okamoto S."/>
            <person name="Okitani R."/>
            <person name="Kawakami T."/>
            <person name="Noguchi S."/>
            <person name="Itoh T."/>
            <person name="Shigeta K."/>
            <person name="Senba T."/>
            <person name="Matsumura K."/>
            <person name="Nakajima Y."/>
            <person name="Mizuno T."/>
            <person name="Morinaga M."/>
            <person name="Sasaki M."/>
            <person name="Togashi T."/>
            <person name="Oyama M."/>
            <person name="Hata H."/>
            <person name="Watanabe M."/>
            <person name="Komatsu T."/>
            <person name="Mizushima-Sugano J."/>
            <person name="Satoh T."/>
            <person name="Shirai Y."/>
            <person name="Takahashi Y."/>
            <person name="Nakagawa K."/>
            <person name="Okumura K."/>
            <person name="Nagase T."/>
            <person name="Nomura N."/>
            <person name="Kikuchi H."/>
            <person name="Masuho Y."/>
            <person name="Yamashita R."/>
            <person name="Nakai K."/>
            <person name="Yada T."/>
            <person name="Nakamura Y."/>
            <person name="Ohara O."/>
            <person name="Isogai T."/>
            <person name="Sugano S."/>
        </authorList>
    </citation>
    <scope>NUCLEOTIDE SEQUENCE</scope>
    <source>
        <tissue evidence="1">Amygdala</tissue>
    </source>
</reference>
<dbReference type="PANTHER" id="PTHR46254">
    <property type="entry name" value="PROTEIN GVQW1-RELATED"/>
    <property type="match status" value="1"/>
</dbReference>
<dbReference type="PeptideAtlas" id="Q8N287"/>
<proteinExistence type="evidence at transcript level"/>
<dbReference type="IntAct" id="Q8N287">
    <property type="interactions" value="1"/>
</dbReference>